<comment type="function">
    <text evidence="4">Converts 4-O-beta-D-mannopyranosyl-D-glucopyranose (Man-Glc) to mannose 1-phosphate (Man1P) and glucose.</text>
</comment>
<proteinExistence type="inferred from homology"/>
<name>A0A840I7W4_9PROT</name>
<dbReference type="PANTHER" id="PTHR34106:SF1">
    <property type="entry name" value="1,4-BETA-MANNOSYL-N-ACETYLGLUCOSAMINE PHOSPHORYLASE"/>
    <property type="match status" value="1"/>
</dbReference>
<gene>
    <name evidence="5" type="ORF">GGQ59_002923</name>
</gene>
<dbReference type="EC" id="2.4.1.281" evidence="4"/>
<comment type="similarity">
    <text evidence="3 4">Belongs to the glycosyl hydrolase 130 family.</text>
</comment>
<keyword evidence="6" id="KW-1185">Reference proteome</keyword>
<dbReference type="HAMAP" id="MF_00928">
    <property type="entry name" value="Man_Glc_phosphorylase"/>
    <property type="match status" value="1"/>
</dbReference>
<accession>A0A840I7W4</accession>
<dbReference type="InterPro" id="IPR007184">
    <property type="entry name" value="Mannoside_phosphorylase"/>
</dbReference>
<dbReference type="InterPro" id="IPR028583">
    <property type="entry name" value="Man_Glc_phosphorylase"/>
</dbReference>
<evidence type="ECO:0000256" key="2">
    <source>
        <dbReference type="ARBA" id="ARBA00022679"/>
    </source>
</evidence>
<dbReference type="GO" id="GO:0071555">
    <property type="term" value="P:cell wall organization"/>
    <property type="evidence" value="ECO:0007669"/>
    <property type="project" value="UniProtKB-KW"/>
</dbReference>
<evidence type="ECO:0000313" key="6">
    <source>
        <dbReference type="Proteomes" id="UP000563524"/>
    </source>
</evidence>
<dbReference type="EMBL" id="JACHOB010000009">
    <property type="protein sequence ID" value="MBB4660371.1"/>
    <property type="molecule type" value="Genomic_DNA"/>
</dbReference>
<organism evidence="5 6">
    <name type="scientific">Parvularcula dongshanensis</name>
    <dbReference type="NCBI Taxonomy" id="1173995"/>
    <lineage>
        <taxon>Bacteria</taxon>
        <taxon>Pseudomonadati</taxon>
        <taxon>Pseudomonadota</taxon>
        <taxon>Alphaproteobacteria</taxon>
        <taxon>Parvularculales</taxon>
        <taxon>Parvularculaceae</taxon>
        <taxon>Parvularcula</taxon>
    </lineage>
</organism>
<dbReference type="PIRSF" id="PIRSF016202">
    <property type="entry name" value="PH1107"/>
    <property type="match status" value="1"/>
</dbReference>
<keyword evidence="4" id="KW-0119">Carbohydrate metabolism</keyword>
<dbReference type="Pfam" id="PF04041">
    <property type="entry name" value="Glyco_hydro_130"/>
    <property type="match status" value="1"/>
</dbReference>
<evidence type="ECO:0000313" key="5">
    <source>
        <dbReference type="EMBL" id="MBB4660371.1"/>
    </source>
</evidence>
<evidence type="ECO:0000256" key="4">
    <source>
        <dbReference type="HAMAP-Rule" id="MF_00928"/>
    </source>
</evidence>
<dbReference type="GO" id="GO:0016758">
    <property type="term" value="F:hexosyltransferase activity"/>
    <property type="evidence" value="ECO:0007669"/>
    <property type="project" value="UniProtKB-UniRule"/>
</dbReference>
<protein>
    <recommendedName>
        <fullName evidence="4">4-O-beta-D-mannosyl-D-glucose phosphorylase</fullName>
        <shortName evidence="4">MGP</shortName>
        <shortName evidence="4">Mannosylglucose phosphorylase</shortName>
        <ecNumber evidence="4">2.4.1.281</ecNumber>
    </recommendedName>
</protein>
<evidence type="ECO:0000256" key="1">
    <source>
        <dbReference type="ARBA" id="ARBA00022676"/>
    </source>
</evidence>
<dbReference type="PANTHER" id="PTHR34106">
    <property type="entry name" value="GLYCOSIDASE"/>
    <property type="match status" value="1"/>
</dbReference>
<keyword evidence="1 4" id="KW-0328">Glycosyltransferase</keyword>
<sequence length="396" mass="44671">MTDNFDARLVALREAHTELVDRPNPPIKPDNGIYARYAHPVISAAHAPLHWRYDLDERSNPYLMERLGVNAAFNAGAIKWEHKYVLCVRTEGWDRKSFFALAESDDGVSGFRFRDLPIELPEAAEPATNVYDMRLTRHEDGYVYGTFCAERHDDAKPHDPSAATAAAGIVRTRDLERWERLPDLKTNSSQQRNVVLHPEFVDGRYMLYTRPQDGFIDAGSGGGIAYGFTNTMEGAVVSEEKILDPRVYHTVKEVKNGQGPAPIKTREGWLHLAHGVRNTAAGLRYTCYLFVTERDRPWIIKYAPGGHLLAPEGDERVGDVSNVVFSNGWIADEDDRVFIYYGSSDTRTHVATTTIERLLDYAKNTPADGYTSGASVRQRTDLARRNLELMKAKGWR</sequence>
<comment type="caution">
    <text evidence="5">The sequence shown here is derived from an EMBL/GenBank/DDBJ whole genome shotgun (WGS) entry which is preliminary data.</text>
</comment>
<keyword evidence="4" id="KW-0961">Cell wall biogenesis/degradation</keyword>
<dbReference type="GO" id="GO:0005975">
    <property type="term" value="P:carbohydrate metabolic process"/>
    <property type="evidence" value="ECO:0007669"/>
    <property type="project" value="UniProtKB-UniRule"/>
</dbReference>
<dbReference type="SUPFAM" id="SSF75005">
    <property type="entry name" value="Arabinanase/levansucrase/invertase"/>
    <property type="match status" value="1"/>
</dbReference>
<dbReference type="Proteomes" id="UP000563524">
    <property type="component" value="Unassembled WGS sequence"/>
</dbReference>
<dbReference type="AlphaFoldDB" id="A0A840I7W4"/>
<comment type="catalytic activity">
    <reaction evidence="4">
        <text>beta-D-mannosyl-(1-&gt;4)-D-glucose + phosphate = alpha-D-mannose 1-phosphate + D-glucose</text>
        <dbReference type="Rhea" id="RHEA:32531"/>
        <dbReference type="ChEBI" id="CHEBI:4167"/>
        <dbReference type="ChEBI" id="CHEBI:43474"/>
        <dbReference type="ChEBI" id="CHEBI:58409"/>
        <dbReference type="ChEBI" id="CHEBI:64351"/>
        <dbReference type="EC" id="2.4.1.281"/>
    </reaction>
</comment>
<dbReference type="Gene3D" id="2.115.10.20">
    <property type="entry name" value="Glycosyl hydrolase domain, family 43"/>
    <property type="match status" value="1"/>
</dbReference>
<dbReference type="InterPro" id="IPR023296">
    <property type="entry name" value="Glyco_hydro_beta-prop_sf"/>
</dbReference>
<keyword evidence="2 4" id="KW-0808">Transferase</keyword>
<dbReference type="RefSeq" id="WP_183819858.1">
    <property type="nucleotide sequence ID" value="NZ_JACHOB010000009.1"/>
</dbReference>
<reference evidence="5 6" key="1">
    <citation type="submission" date="2020-08" db="EMBL/GenBank/DDBJ databases">
        <title>Genomic Encyclopedia of Type Strains, Phase IV (KMG-IV): sequencing the most valuable type-strain genomes for metagenomic binning, comparative biology and taxonomic classification.</title>
        <authorList>
            <person name="Goeker M."/>
        </authorList>
    </citation>
    <scope>NUCLEOTIDE SEQUENCE [LARGE SCALE GENOMIC DNA]</scope>
    <source>
        <strain evidence="5 6">DSM 102850</strain>
    </source>
</reference>
<evidence type="ECO:0000256" key="3">
    <source>
        <dbReference type="ARBA" id="ARBA00024356"/>
    </source>
</evidence>